<dbReference type="AlphaFoldDB" id="A0AA96VEI0"/>
<proteinExistence type="predicted"/>
<sequence length="305" mass="35645">MPKIAYIEKRFKPDSLDLIEKVNSIVDDYERQGYSLTLRQVYYQLVSRDVIPNNERSYKNLGNLINDGRLAGMIDWYSIEDRTRFLRGIVHDDDPEELLRSASSGFSLDKWENMDTYVEFWVEKDALVDIVGKACHSWEVDYFSCRGYVSQSEMWSAARRFIRRNNSGKNVVIFHLGDHDPSGIDMSRDIEDRLRLFGADITFERIALNYGQIETYNPPPNPTKLSDSRSTDYVKKYGYECWELDALEPSVLSELISNHVKNVIDLDAFNNISEREGEIRKQMDRFVDTYSDFVLNEEDTEEMKV</sequence>
<reference evidence="1 2" key="1">
    <citation type="submission" date="2023-07" db="EMBL/GenBank/DDBJ databases">
        <title>Closed genoem sequence of Methanosarcinaceae archaeon Ac7.</title>
        <authorList>
            <person name="Poehlein A."/>
            <person name="Protasov E."/>
            <person name="Platt K."/>
            <person name="Reeh H."/>
            <person name="Daniel R."/>
            <person name="Brune A."/>
        </authorList>
    </citation>
    <scope>NUCLEOTIDE SEQUENCE [LARGE SCALE GENOMIC DNA]</scope>
    <source>
        <strain evidence="1 2">Ac7</strain>
    </source>
</reference>
<evidence type="ECO:0000313" key="2">
    <source>
        <dbReference type="Proteomes" id="UP001303587"/>
    </source>
</evidence>
<dbReference type="GeneID" id="89229812"/>
<accession>A0AA96VEI0</accession>
<organism evidence="1 2">
    <name type="scientific">Methanolapillus millepedarum</name>
    <dbReference type="NCBI Taxonomy" id="3028296"/>
    <lineage>
        <taxon>Archaea</taxon>
        <taxon>Methanobacteriati</taxon>
        <taxon>Methanobacteriota</taxon>
        <taxon>Stenosarchaea group</taxon>
        <taxon>Methanomicrobia</taxon>
        <taxon>Methanosarcinales</taxon>
        <taxon>Methanosarcinaceae</taxon>
        <taxon>Methanolapillus</taxon>
    </lineage>
</organism>
<keyword evidence="2" id="KW-1185">Reference proteome</keyword>
<protein>
    <recommendedName>
        <fullName evidence="3">DUF2399 domain-containing protein</fullName>
    </recommendedName>
</protein>
<evidence type="ECO:0000313" key="1">
    <source>
        <dbReference type="EMBL" id="WNY25157.1"/>
    </source>
</evidence>
<gene>
    <name evidence="1" type="ORF">MsAc7_06990</name>
</gene>
<dbReference type="EMBL" id="CP131060">
    <property type="protein sequence ID" value="WNY25157.1"/>
    <property type="molecule type" value="Genomic_DNA"/>
</dbReference>
<evidence type="ECO:0008006" key="3">
    <source>
        <dbReference type="Google" id="ProtNLM"/>
    </source>
</evidence>
<name>A0AA96VEI0_9EURY</name>
<dbReference type="Proteomes" id="UP001303587">
    <property type="component" value="Chromosome"/>
</dbReference>
<dbReference type="RefSeq" id="WP_338103196.1">
    <property type="nucleotide sequence ID" value="NZ_CP131060.1"/>
</dbReference>